<evidence type="ECO:0000256" key="4">
    <source>
        <dbReference type="PROSITE-ProRule" id="PRU00335"/>
    </source>
</evidence>
<evidence type="ECO:0000313" key="6">
    <source>
        <dbReference type="EMBL" id="UXE40506.1"/>
    </source>
</evidence>
<keyword evidence="1" id="KW-0805">Transcription regulation</keyword>
<feature type="DNA-binding region" description="H-T-H motif" evidence="4">
    <location>
        <begin position="30"/>
        <end position="49"/>
    </location>
</feature>
<dbReference type="PROSITE" id="PS50977">
    <property type="entry name" value="HTH_TETR_2"/>
    <property type="match status" value="1"/>
</dbReference>
<dbReference type="InterPro" id="IPR001647">
    <property type="entry name" value="HTH_TetR"/>
</dbReference>
<evidence type="ECO:0000256" key="1">
    <source>
        <dbReference type="ARBA" id="ARBA00023015"/>
    </source>
</evidence>
<gene>
    <name evidence="7" type="ORF">LM286_11800</name>
    <name evidence="6" type="ORF">N2J37_12535</name>
</gene>
<reference evidence="7 9" key="2">
    <citation type="submission" date="2024-02" db="EMBL/GenBank/DDBJ databases">
        <title>Tn5403 promotes plasmid rearrangements and degradation of the Klebsiella pneumoniae carbapenemase (KPC) transposon Tn4401.</title>
        <authorList>
            <person name="Sheppard A.E."/>
            <person name="Barry K.E."/>
            <person name="Parikh H.I."/>
            <person name="Vegesana K."/>
            <person name="Sebra R."/>
            <person name="George S."/>
            <person name="Sanderson N.D."/>
            <person name="Stoesser N."/>
            <person name="Eyre D.W."/>
            <person name="Crook D.W."/>
            <person name="Walker A.S."/>
            <person name="Mathers A.J."/>
        </authorList>
    </citation>
    <scope>NUCLEOTIDE SEQUENCE [LARGE SCALE GENOMIC DNA]</scope>
    <source>
        <strain evidence="7 9">CAV1921</strain>
    </source>
</reference>
<evidence type="ECO:0000313" key="7">
    <source>
        <dbReference type="EMBL" id="WWC13939.1"/>
    </source>
</evidence>
<dbReference type="EMBL" id="CP104450">
    <property type="protein sequence ID" value="UXE40506.1"/>
    <property type="molecule type" value="Genomic_DNA"/>
</dbReference>
<dbReference type="Proteomes" id="UP001064206">
    <property type="component" value="Chromosome"/>
</dbReference>
<name>A0A1Y6GHK4_RAOOR</name>
<dbReference type="Proteomes" id="UP001350972">
    <property type="component" value="Chromosome"/>
</dbReference>
<dbReference type="SUPFAM" id="SSF48498">
    <property type="entry name" value="Tetracyclin repressor-like, C-terminal domain"/>
    <property type="match status" value="1"/>
</dbReference>
<dbReference type="RefSeq" id="WP_004862709.1">
    <property type="nucleotide sequence ID" value="NZ_ABIKMM020000002.1"/>
</dbReference>
<dbReference type="Pfam" id="PF16925">
    <property type="entry name" value="TetR_C_13"/>
    <property type="match status" value="1"/>
</dbReference>
<keyword evidence="9" id="KW-1185">Reference proteome</keyword>
<keyword evidence="3" id="KW-0804">Transcription</keyword>
<dbReference type="eggNOG" id="COG1309">
    <property type="taxonomic scope" value="Bacteria"/>
</dbReference>
<evidence type="ECO:0000256" key="2">
    <source>
        <dbReference type="ARBA" id="ARBA00023125"/>
    </source>
</evidence>
<keyword evidence="2 4" id="KW-0238">DNA-binding</keyword>
<dbReference type="GeneID" id="93753740"/>
<organism evidence="6 8">
    <name type="scientific">Raoultella ornithinolytica</name>
    <name type="common">Klebsiella ornithinolytica</name>
    <dbReference type="NCBI Taxonomy" id="54291"/>
    <lineage>
        <taxon>Bacteria</taxon>
        <taxon>Pseudomonadati</taxon>
        <taxon>Pseudomonadota</taxon>
        <taxon>Gammaproteobacteria</taxon>
        <taxon>Enterobacterales</taxon>
        <taxon>Enterobacteriaceae</taxon>
        <taxon>Klebsiella/Raoultella group</taxon>
        <taxon>Raoultella</taxon>
    </lineage>
</organism>
<dbReference type="EMBL" id="CP145163">
    <property type="protein sequence ID" value="WWC13939.1"/>
    <property type="molecule type" value="Genomic_DNA"/>
</dbReference>
<dbReference type="InterPro" id="IPR011075">
    <property type="entry name" value="TetR_C"/>
</dbReference>
<protein>
    <submittedName>
        <fullName evidence="6">TetR/AcrR family transcriptional regulator</fullName>
    </submittedName>
</protein>
<evidence type="ECO:0000256" key="3">
    <source>
        <dbReference type="ARBA" id="ARBA00023163"/>
    </source>
</evidence>
<evidence type="ECO:0000313" key="9">
    <source>
        <dbReference type="Proteomes" id="UP001350972"/>
    </source>
</evidence>
<evidence type="ECO:0000259" key="5">
    <source>
        <dbReference type="PROSITE" id="PS50977"/>
    </source>
</evidence>
<reference evidence="6" key="1">
    <citation type="submission" date="2022-09" db="EMBL/GenBank/DDBJ databases">
        <title>Multidrug resistance Raoultella ornithinolytica Strain MQB_Silv_108.</title>
        <authorList>
            <person name="Quintela-Baluja M."/>
        </authorList>
    </citation>
    <scope>NUCLEOTIDE SEQUENCE</scope>
    <source>
        <strain evidence="6">MQB_Silv_108</strain>
    </source>
</reference>
<dbReference type="AlphaFoldDB" id="A0A1Y6GHK4"/>
<dbReference type="PaxDb" id="1286170-RORB6_05000"/>
<dbReference type="PANTHER" id="PTHR47506:SF6">
    <property type="entry name" value="HTH-TYPE TRANSCRIPTIONAL REPRESSOR NEMR"/>
    <property type="match status" value="1"/>
</dbReference>
<dbReference type="Gene3D" id="1.10.357.10">
    <property type="entry name" value="Tetracycline Repressor, domain 2"/>
    <property type="match status" value="1"/>
</dbReference>
<proteinExistence type="predicted"/>
<dbReference type="Pfam" id="PF00440">
    <property type="entry name" value="TetR_N"/>
    <property type="match status" value="1"/>
</dbReference>
<accession>A0A1Y6GHK4</accession>
<feature type="domain" description="HTH tetR-type" evidence="5">
    <location>
        <begin position="7"/>
        <end position="67"/>
    </location>
</feature>
<dbReference type="SUPFAM" id="SSF46689">
    <property type="entry name" value="Homeodomain-like"/>
    <property type="match status" value="1"/>
</dbReference>
<evidence type="ECO:0000313" key="8">
    <source>
        <dbReference type="Proteomes" id="UP001064206"/>
    </source>
</evidence>
<dbReference type="InterPro" id="IPR036271">
    <property type="entry name" value="Tet_transcr_reg_TetR-rel_C_sf"/>
</dbReference>
<sequence length="199" mass="22272">MNKHCEYDTREHILLTGEQLCMHRGFTGMGLSELLKIAEVPKGSFYHYFRSKEAYGVALLEYHYAGYIRRLVDHFAHGEGTYRDRLLAYYQHTLTQFCQQGIISGCLTVKLSAEVCDLSESMREEMNKGASQIITLLGEALEKGRQEGSLTFDGDAFTLSQVLYSLWLGANLQAKITRSAMPLESALAHAKQIIAAPGV</sequence>
<dbReference type="PANTHER" id="PTHR47506">
    <property type="entry name" value="TRANSCRIPTIONAL REGULATORY PROTEIN"/>
    <property type="match status" value="1"/>
</dbReference>
<dbReference type="InterPro" id="IPR009057">
    <property type="entry name" value="Homeodomain-like_sf"/>
</dbReference>
<dbReference type="STRING" id="54291.TE10_16195"/>
<dbReference type="GO" id="GO:0003677">
    <property type="term" value="F:DNA binding"/>
    <property type="evidence" value="ECO:0007669"/>
    <property type="project" value="UniProtKB-UniRule"/>
</dbReference>